<comment type="similarity">
    <text evidence="1">Belongs to the protease inhibitor I11 (ecotin) family.</text>
</comment>
<evidence type="ECO:0000313" key="3">
    <source>
        <dbReference type="EMBL" id="MBB4043067.1"/>
    </source>
</evidence>
<dbReference type="EMBL" id="JACIER010000002">
    <property type="protein sequence ID" value="MBB4043067.1"/>
    <property type="molecule type" value="Genomic_DNA"/>
</dbReference>
<dbReference type="Gene3D" id="2.60.40.550">
    <property type="entry name" value="Ecotin"/>
    <property type="match status" value="1"/>
</dbReference>
<comment type="caution">
    <text evidence="3">The sequence shown here is derived from an EMBL/GenBank/DDBJ whole genome shotgun (WGS) entry which is preliminary data.</text>
</comment>
<accession>A0A840CST5</accession>
<dbReference type="GO" id="GO:0004867">
    <property type="term" value="F:serine-type endopeptidase inhibitor activity"/>
    <property type="evidence" value="ECO:0007669"/>
    <property type="project" value="InterPro"/>
</dbReference>
<feature type="chain" id="PRO_5032285539" evidence="2">
    <location>
        <begin position="27"/>
        <end position="166"/>
    </location>
</feature>
<organism evidence="3 4">
    <name type="scientific">Bacteroides reticulotermitis</name>
    <dbReference type="NCBI Taxonomy" id="1133319"/>
    <lineage>
        <taxon>Bacteria</taxon>
        <taxon>Pseudomonadati</taxon>
        <taxon>Bacteroidota</taxon>
        <taxon>Bacteroidia</taxon>
        <taxon>Bacteroidales</taxon>
        <taxon>Bacteroidaceae</taxon>
        <taxon>Bacteroides</taxon>
    </lineage>
</organism>
<dbReference type="PIRSF" id="PIRSF006865">
    <property type="entry name" value="Prot_inh_ecotin"/>
    <property type="match status" value="1"/>
</dbReference>
<dbReference type="AlphaFoldDB" id="A0A840CST5"/>
<dbReference type="Pfam" id="PF03974">
    <property type="entry name" value="Ecotin"/>
    <property type="match status" value="1"/>
</dbReference>
<dbReference type="PANTHER" id="PTHR35890">
    <property type="match status" value="1"/>
</dbReference>
<feature type="signal peptide" evidence="2">
    <location>
        <begin position="1"/>
        <end position="26"/>
    </location>
</feature>
<keyword evidence="2" id="KW-0732">Signal</keyword>
<dbReference type="SUPFAM" id="SSF49772">
    <property type="entry name" value="Ecotin, trypsin inhibitor"/>
    <property type="match status" value="1"/>
</dbReference>
<dbReference type="NCBIfam" id="NF002987">
    <property type="entry name" value="PRK03719.1"/>
    <property type="match status" value="1"/>
</dbReference>
<proteinExistence type="inferred from homology"/>
<evidence type="ECO:0000313" key="4">
    <source>
        <dbReference type="Proteomes" id="UP000560658"/>
    </source>
</evidence>
<reference evidence="3" key="1">
    <citation type="submission" date="2020-08" db="EMBL/GenBank/DDBJ databases">
        <title>Genomic Encyclopedia of Type Strains, Phase IV (KMG-IV): sequencing the most valuable type-strain genomes for metagenomic binning, comparative biology and taxonomic classification.</title>
        <authorList>
            <person name="Goeker M."/>
        </authorList>
    </citation>
    <scope>NUCLEOTIDE SEQUENCE [LARGE SCALE GENOMIC DNA]</scope>
    <source>
        <strain evidence="3">DSM 105720</strain>
    </source>
</reference>
<sequence length="166" mass="18847">MKNLSTFSLALIAICFFSFIGVAAQAQNNKKSESEKALEAFPAAKTGMVRHIIQVKPQKDESAFQVEIIPGKTMLVDCNRHQLMGTLEQKDLQGWGYNYYDFSSDGKTISTLMGCNQPDEYRFVQSRTLIVRYNSRLPIVVYAPEGFDIKYKVWKADKKMSDSVIK</sequence>
<dbReference type="RefSeq" id="WP_148298456.1">
    <property type="nucleotide sequence ID" value="NZ_JACIER010000002.1"/>
</dbReference>
<dbReference type="Proteomes" id="UP000560658">
    <property type="component" value="Unassembled WGS sequence"/>
</dbReference>
<gene>
    <name evidence="3" type="ORF">GGR06_000832</name>
</gene>
<keyword evidence="4" id="KW-1185">Reference proteome</keyword>
<dbReference type="PANTHER" id="PTHR35890:SF3">
    <property type="entry name" value="ECOTIN"/>
    <property type="match status" value="1"/>
</dbReference>
<evidence type="ECO:0000256" key="2">
    <source>
        <dbReference type="SAM" id="SignalP"/>
    </source>
</evidence>
<protein>
    <submittedName>
        <fullName evidence="3">Ecotin</fullName>
    </submittedName>
</protein>
<dbReference type="InterPro" id="IPR036198">
    <property type="entry name" value="Ecotin_sf"/>
</dbReference>
<evidence type="ECO:0000256" key="1">
    <source>
        <dbReference type="ARBA" id="ARBA00010558"/>
    </source>
</evidence>
<name>A0A840CST5_9BACE</name>
<dbReference type="InterPro" id="IPR005658">
    <property type="entry name" value="Prot_inh_ecotin"/>
</dbReference>